<reference evidence="2" key="1">
    <citation type="journal article" date="2021" name="PeerJ">
        <title>Extensive microbial diversity within the chicken gut microbiome revealed by metagenomics and culture.</title>
        <authorList>
            <person name="Gilroy R."/>
            <person name="Ravi A."/>
            <person name="Getino M."/>
            <person name="Pursley I."/>
            <person name="Horton D.L."/>
            <person name="Alikhan N.F."/>
            <person name="Baker D."/>
            <person name="Gharbi K."/>
            <person name="Hall N."/>
            <person name="Watson M."/>
            <person name="Adriaenssens E.M."/>
            <person name="Foster-Nyarko E."/>
            <person name="Jarju S."/>
            <person name="Secka A."/>
            <person name="Antonio M."/>
            <person name="Oren A."/>
            <person name="Chaudhuri R.R."/>
            <person name="La Ragione R."/>
            <person name="Hildebrand F."/>
            <person name="Pallen M.J."/>
        </authorList>
    </citation>
    <scope>NUCLEOTIDE SEQUENCE</scope>
    <source>
        <strain evidence="2">CHK192-9172</strain>
    </source>
</reference>
<keyword evidence="1" id="KW-0812">Transmembrane</keyword>
<dbReference type="InterPro" id="IPR021215">
    <property type="entry name" value="DUF2752"/>
</dbReference>
<reference evidence="2" key="2">
    <citation type="submission" date="2021-04" db="EMBL/GenBank/DDBJ databases">
        <authorList>
            <person name="Gilroy R."/>
        </authorList>
    </citation>
    <scope>NUCLEOTIDE SEQUENCE</scope>
    <source>
        <strain evidence="2">CHK192-9172</strain>
    </source>
</reference>
<sequence length="133" mass="14975">MAGWCILALAAFLILIKNIFFPGFLVLEHMRPCLLYSLTGFFCPGCGGTRSVVALVHGHFLVCAVDYPLMAYSVVMYLWFMVSQTVERISRGKISIGMKWHNYYILIAVIILAAHFVGKNIFYIVTGMQPFLS</sequence>
<evidence type="ECO:0000313" key="2">
    <source>
        <dbReference type="EMBL" id="HIZ08034.1"/>
    </source>
</evidence>
<gene>
    <name evidence="2" type="ORF">IAA08_08875</name>
</gene>
<feature type="transmembrane region" description="Helical" evidence="1">
    <location>
        <begin position="103"/>
        <end position="125"/>
    </location>
</feature>
<evidence type="ECO:0000256" key="1">
    <source>
        <dbReference type="SAM" id="Phobius"/>
    </source>
</evidence>
<proteinExistence type="predicted"/>
<dbReference type="AlphaFoldDB" id="A0A9D2IG38"/>
<feature type="transmembrane region" description="Helical" evidence="1">
    <location>
        <begin position="34"/>
        <end position="53"/>
    </location>
</feature>
<protein>
    <submittedName>
        <fullName evidence="2">DUF2752 domain-containing protein</fullName>
    </submittedName>
</protein>
<feature type="transmembrane region" description="Helical" evidence="1">
    <location>
        <begin position="6"/>
        <end position="27"/>
    </location>
</feature>
<organism evidence="2 3">
    <name type="scientific">Candidatus Eubacterium avistercoris</name>
    <dbReference type="NCBI Taxonomy" id="2838567"/>
    <lineage>
        <taxon>Bacteria</taxon>
        <taxon>Bacillati</taxon>
        <taxon>Bacillota</taxon>
        <taxon>Clostridia</taxon>
        <taxon>Eubacteriales</taxon>
        <taxon>Eubacteriaceae</taxon>
        <taxon>Eubacterium</taxon>
    </lineage>
</organism>
<dbReference type="EMBL" id="DXCH01000244">
    <property type="protein sequence ID" value="HIZ08034.1"/>
    <property type="molecule type" value="Genomic_DNA"/>
</dbReference>
<feature type="transmembrane region" description="Helical" evidence="1">
    <location>
        <begin position="59"/>
        <end position="82"/>
    </location>
</feature>
<dbReference type="Proteomes" id="UP000824024">
    <property type="component" value="Unassembled WGS sequence"/>
</dbReference>
<comment type="caution">
    <text evidence="2">The sequence shown here is derived from an EMBL/GenBank/DDBJ whole genome shotgun (WGS) entry which is preliminary data.</text>
</comment>
<evidence type="ECO:0000313" key="3">
    <source>
        <dbReference type="Proteomes" id="UP000824024"/>
    </source>
</evidence>
<keyword evidence="1" id="KW-0472">Membrane</keyword>
<keyword evidence="1" id="KW-1133">Transmembrane helix</keyword>
<dbReference type="Pfam" id="PF10825">
    <property type="entry name" value="DUF2752"/>
    <property type="match status" value="1"/>
</dbReference>
<name>A0A9D2IG38_9FIRM</name>
<accession>A0A9D2IG38</accession>